<organism evidence="5 6">
    <name type="scientific">Thalassoglobus polymorphus</name>
    <dbReference type="NCBI Taxonomy" id="2527994"/>
    <lineage>
        <taxon>Bacteria</taxon>
        <taxon>Pseudomonadati</taxon>
        <taxon>Planctomycetota</taxon>
        <taxon>Planctomycetia</taxon>
        <taxon>Planctomycetales</taxon>
        <taxon>Planctomycetaceae</taxon>
        <taxon>Thalassoglobus</taxon>
    </lineage>
</organism>
<keyword evidence="5" id="KW-0378">Hydrolase</keyword>
<keyword evidence="1" id="KW-0732">Signal</keyword>
<dbReference type="InterPro" id="IPR038607">
    <property type="entry name" value="PhoD-like_sf"/>
</dbReference>
<dbReference type="SUPFAM" id="SSF56300">
    <property type="entry name" value="Metallo-dependent phosphatases"/>
    <property type="match status" value="1"/>
</dbReference>
<dbReference type="RefSeq" id="WP_145194968.1">
    <property type="nucleotide sequence ID" value="NZ_CP036267.1"/>
</dbReference>
<dbReference type="PANTHER" id="PTHR33987">
    <property type="entry name" value="CALCINEURIN-LIKE METALLO-PHOSPHOESTERASE SUPERFAMILY PROTEIN"/>
    <property type="match status" value="1"/>
</dbReference>
<name>A0A517QGM1_9PLAN</name>
<dbReference type="InterPro" id="IPR029052">
    <property type="entry name" value="Metallo-depent_PP-like"/>
</dbReference>
<proteinExistence type="predicted"/>
<dbReference type="Gene3D" id="3.60.21.70">
    <property type="entry name" value="PhoD-like phosphatase"/>
    <property type="match status" value="1"/>
</dbReference>
<dbReference type="InterPro" id="IPR018946">
    <property type="entry name" value="PhoD-like_MPP"/>
</dbReference>
<dbReference type="SUPFAM" id="SSF49899">
    <property type="entry name" value="Concanavalin A-like lectins/glucanases"/>
    <property type="match status" value="1"/>
</dbReference>
<gene>
    <name evidence="5" type="primary">phoD_1</name>
    <name evidence="5" type="ORF">Mal48_00150</name>
</gene>
<evidence type="ECO:0000259" key="4">
    <source>
        <dbReference type="SMART" id="SM00560"/>
    </source>
</evidence>
<protein>
    <submittedName>
        <fullName evidence="5">Alkaline phosphatase D</fullName>
        <ecNumber evidence="5">3.1.3.1</ecNumber>
    </submittedName>
</protein>
<evidence type="ECO:0000313" key="6">
    <source>
        <dbReference type="Proteomes" id="UP000315724"/>
    </source>
</evidence>
<feature type="region of interest" description="Disordered" evidence="3">
    <location>
        <begin position="521"/>
        <end position="546"/>
    </location>
</feature>
<dbReference type="GO" id="GO:0004035">
    <property type="term" value="F:alkaline phosphatase activity"/>
    <property type="evidence" value="ECO:0007669"/>
    <property type="project" value="UniProtKB-EC"/>
</dbReference>
<evidence type="ECO:0000256" key="1">
    <source>
        <dbReference type="ARBA" id="ARBA00022729"/>
    </source>
</evidence>
<dbReference type="PANTHER" id="PTHR33987:SF1">
    <property type="entry name" value="CALCINEURIN-LIKE METALLO-PHOSPHOESTERASE SUPERFAMILY PROTEIN"/>
    <property type="match status" value="1"/>
</dbReference>
<reference evidence="5 6" key="1">
    <citation type="submission" date="2019-02" db="EMBL/GenBank/DDBJ databases">
        <title>Deep-cultivation of Planctomycetes and their phenomic and genomic characterization uncovers novel biology.</title>
        <authorList>
            <person name="Wiegand S."/>
            <person name="Jogler M."/>
            <person name="Boedeker C."/>
            <person name="Pinto D."/>
            <person name="Vollmers J."/>
            <person name="Rivas-Marin E."/>
            <person name="Kohn T."/>
            <person name="Peeters S.H."/>
            <person name="Heuer A."/>
            <person name="Rast P."/>
            <person name="Oberbeckmann S."/>
            <person name="Bunk B."/>
            <person name="Jeske O."/>
            <person name="Meyerdierks A."/>
            <person name="Storesund J.E."/>
            <person name="Kallscheuer N."/>
            <person name="Luecker S."/>
            <person name="Lage O.M."/>
            <person name="Pohl T."/>
            <person name="Merkel B.J."/>
            <person name="Hornburger P."/>
            <person name="Mueller R.-W."/>
            <person name="Bruemmer F."/>
            <person name="Labrenz M."/>
            <person name="Spormann A.M."/>
            <person name="Op den Camp H."/>
            <person name="Overmann J."/>
            <person name="Amann R."/>
            <person name="Jetten M.S.M."/>
            <person name="Mascher T."/>
            <person name="Medema M.H."/>
            <person name="Devos D.P."/>
            <person name="Kaster A.-K."/>
            <person name="Ovreas L."/>
            <person name="Rohde M."/>
            <person name="Galperin M.Y."/>
            <person name="Jogler C."/>
        </authorList>
    </citation>
    <scope>NUCLEOTIDE SEQUENCE [LARGE SCALE GENOMIC DNA]</scope>
    <source>
        <strain evidence="5 6">Mal48</strain>
    </source>
</reference>
<dbReference type="KEGG" id="tpol:Mal48_00150"/>
<dbReference type="EC" id="3.1.3.1" evidence="5"/>
<dbReference type="AlphaFoldDB" id="A0A517QGM1"/>
<evidence type="ECO:0000256" key="3">
    <source>
        <dbReference type="SAM" id="MobiDB-lite"/>
    </source>
</evidence>
<dbReference type="InterPro" id="IPR006558">
    <property type="entry name" value="LamG-like"/>
</dbReference>
<dbReference type="SMART" id="SM00560">
    <property type="entry name" value="LamGL"/>
    <property type="match status" value="1"/>
</dbReference>
<dbReference type="OrthoDB" id="9763616at2"/>
<sequence>MKHPVVISKVVLLALFTGLIPLTSLGGIAEADEIVGPIVGTVEPTTARILYRPGKIETKLQLTVLKDGQPIKKVTTTATEANDFVAKFEVTGLKPATNYSYQIDEIRGSQKESVASEKDHTFTTVDPARKGNRVSASFVSCVDIEPNGIWNEMEKLGVDTVFLMGDTPYIDTSDLAIVREKQRQFLQVSDLEKLAAHTPVVGTWDDHDFGLNNGNGLNMMNGKGKTRQGFVEYRAHSQYGNGTEGVYHKVDLGMMEVFLLDPRYFSQSEPSPVDPKQPTCFGAEQWDWLLKSLKESKAPFKVLSMGAIWQDKKNRETDDMFTYWYERDALLDFIKTEKIGGVVLLGGDIHVARHLIRPQRVGYDLHDFIISPGHTRTITSLDVYHPSLEWSLVEGWQFLTLTADGTTENAKLIAEFRQPDGVVNRKIEIDLNEMTVDSDEDAAPELRAHWNFDNGFKNESPLGSRIDATPVNGPTINQQDGALGGSVHFSRSKQQYLTVPRSFLDDNSAEHTVSMWFKPETLPEHDSSSRSFLLESTAEGEPSQTGAWNLSLGMRATDQPDKINLQLYTFTVKPASKPEAAPTTGAQGPFNTLLDREQLLGKWNHVAFTFDQKKLRLYVNGKQVSEHAVPIPGPACETGGLIIGGHRAGTGRNFDGWIDEVKIFQGRLSADQISELRNESKD</sequence>
<accession>A0A517QGM1</accession>
<dbReference type="CDD" id="cd07389">
    <property type="entry name" value="MPP_PhoD"/>
    <property type="match status" value="1"/>
</dbReference>
<dbReference type="Gene3D" id="2.60.120.200">
    <property type="match status" value="1"/>
</dbReference>
<dbReference type="Proteomes" id="UP000315724">
    <property type="component" value="Chromosome"/>
</dbReference>
<feature type="domain" description="LamG-like jellyroll fold" evidence="4">
    <location>
        <begin position="509"/>
        <end position="671"/>
    </location>
</feature>
<dbReference type="EMBL" id="CP036267">
    <property type="protein sequence ID" value="QDT30788.1"/>
    <property type="molecule type" value="Genomic_DNA"/>
</dbReference>
<keyword evidence="2" id="KW-1015">Disulfide bond</keyword>
<keyword evidence="6" id="KW-1185">Reference proteome</keyword>
<dbReference type="InterPro" id="IPR013320">
    <property type="entry name" value="ConA-like_dom_sf"/>
</dbReference>
<evidence type="ECO:0000256" key="2">
    <source>
        <dbReference type="ARBA" id="ARBA00023157"/>
    </source>
</evidence>
<dbReference type="Pfam" id="PF09423">
    <property type="entry name" value="PhoD"/>
    <property type="match status" value="1"/>
</dbReference>
<evidence type="ECO:0000313" key="5">
    <source>
        <dbReference type="EMBL" id="QDT30788.1"/>
    </source>
</evidence>
<dbReference type="Pfam" id="PF13385">
    <property type="entry name" value="Laminin_G_3"/>
    <property type="match status" value="1"/>
</dbReference>